<dbReference type="PROSITE" id="PS00099">
    <property type="entry name" value="THIOLASE_3"/>
    <property type="match status" value="1"/>
</dbReference>
<feature type="domain" description="Thiolase C-terminal" evidence="5">
    <location>
        <begin position="12"/>
        <end position="129"/>
    </location>
</feature>
<feature type="signal peptide" evidence="4">
    <location>
        <begin position="1"/>
        <end position="24"/>
    </location>
</feature>
<protein>
    <submittedName>
        <fullName evidence="6">Thiolase protein</fullName>
    </submittedName>
</protein>
<keyword evidence="3" id="KW-0012">Acyltransferase</keyword>
<name>A0A0B1TN42_OESDE</name>
<dbReference type="Pfam" id="PF02803">
    <property type="entry name" value="Thiolase_C"/>
    <property type="match status" value="1"/>
</dbReference>
<accession>A0A0B1TN42</accession>
<dbReference type="PROSITE" id="PS00737">
    <property type="entry name" value="THIOLASE_2"/>
    <property type="match status" value="1"/>
</dbReference>
<evidence type="ECO:0000313" key="7">
    <source>
        <dbReference type="Proteomes" id="UP000053660"/>
    </source>
</evidence>
<evidence type="ECO:0000313" key="6">
    <source>
        <dbReference type="EMBL" id="KHJ98629.1"/>
    </source>
</evidence>
<dbReference type="SUPFAM" id="SSF53901">
    <property type="entry name" value="Thiolase-like"/>
    <property type="match status" value="1"/>
</dbReference>
<reference evidence="6 7" key="1">
    <citation type="submission" date="2014-03" db="EMBL/GenBank/DDBJ databases">
        <title>Draft genome of the hookworm Oesophagostomum dentatum.</title>
        <authorList>
            <person name="Mitreva M."/>
        </authorList>
    </citation>
    <scope>NUCLEOTIDE SEQUENCE [LARGE SCALE GENOMIC DNA]</scope>
    <source>
        <strain evidence="6 7">OD-Hann</strain>
    </source>
</reference>
<dbReference type="PANTHER" id="PTHR18919:SF133">
    <property type="entry name" value="ACETYL-COA C-ACETYLTRANSFERASE"/>
    <property type="match status" value="1"/>
</dbReference>
<dbReference type="InterPro" id="IPR020613">
    <property type="entry name" value="Thiolase_CS"/>
</dbReference>
<dbReference type="OrthoDB" id="5404651at2759"/>
<dbReference type="InterPro" id="IPR016039">
    <property type="entry name" value="Thiolase-like"/>
</dbReference>
<evidence type="ECO:0000256" key="2">
    <source>
        <dbReference type="ARBA" id="ARBA00022679"/>
    </source>
</evidence>
<dbReference type="Gene3D" id="3.40.47.10">
    <property type="match status" value="1"/>
</dbReference>
<dbReference type="InterPro" id="IPR020617">
    <property type="entry name" value="Thiolase_C"/>
</dbReference>
<evidence type="ECO:0000256" key="3">
    <source>
        <dbReference type="ARBA" id="ARBA00023315"/>
    </source>
</evidence>
<dbReference type="Proteomes" id="UP000053660">
    <property type="component" value="Unassembled WGS sequence"/>
</dbReference>
<dbReference type="GO" id="GO:0005739">
    <property type="term" value="C:mitochondrion"/>
    <property type="evidence" value="ECO:0007669"/>
    <property type="project" value="TreeGrafter"/>
</dbReference>
<dbReference type="EMBL" id="KN549290">
    <property type="protein sequence ID" value="KHJ98629.1"/>
    <property type="molecule type" value="Genomic_DNA"/>
</dbReference>
<keyword evidence="4" id="KW-0732">Signal</keyword>
<gene>
    <name evidence="6" type="ORF">OESDEN_01383</name>
</gene>
<sequence length="131" mass="13543">MCNCLSFSCVVPLVEVVAFTEAGGDPVDFTVAPVWAAKNLLKQTNLSVSDIALWEVNEAFSVTALAFIKELNLNPELVNVKGGAVALGHPLGMSGLRIVLSLAYSLPAGAFGVAAICNGGGEAMAVLLRKP</sequence>
<comment type="similarity">
    <text evidence="1">Belongs to the thiolase-like superfamily. Thiolase family.</text>
</comment>
<dbReference type="PANTHER" id="PTHR18919">
    <property type="entry name" value="ACETYL-COA C-ACYLTRANSFERASE"/>
    <property type="match status" value="1"/>
</dbReference>
<dbReference type="GO" id="GO:0003985">
    <property type="term" value="F:acetyl-CoA C-acetyltransferase activity"/>
    <property type="evidence" value="ECO:0007669"/>
    <property type="project" value="TreeGrafter"/>
</dbReference>
<keyword evidence="2" id="KW-0808">Transferase</keyword>
<feature type="chain" id="PRO_5002082325" evidence="4">
    <location>
        <begin position="25"/>
        <end position="131"/>
    </location>
</feature>
<dbReference type="AlphaFoldDB" id="A0A0B1TN42"/>
<evidence type="ECO:0000259" key="5">
    <source>
        <dbReference type="Pfam" id="PF02803"/>
    </source>
</evidence>
<organism evidence="6 7">
    <name type="scientific">Oesophagostomum dentatum</name>
    <name type="common">Nodular worm</name>
    <dbReference type="NCBI Taxonomy" id="61180"/>
    <lineage>
        <taxon>Eukaryota</taxon>
        <taxon>Metazoa</taxon>
        <taxon>Ecdysozoa</taxon>
        <taxon>Nematoda</taxon>
        <taxon>Chromadorea</taxon>
        <taxon>Rhabditida</taxon>
        <taxon>Rhabditina</taxon>
        <taxon>Rhabditomorpha</taxon>
        <taxon>Strongyloidea</taxon>
        <taxon>Strongylidae</taxon>
        <taxon>Oesophagostomum</taxon>
    </lineage>
</organism>
<evidence type="ECO:0000256" key="4">
    <source>
        <dbReference type="SAM" id="SignalP"/>
    </source>
</evidence>
<keyword evidence="7" id="KW-1185">Reference proteome</keyword>
<dbReference type="GO" id="GO:0006635">
    <property type="term" value="P:fatty acid beta-oxidation"/>
    <property type="evidence" value="ECO:0007669"/>
    <property type="project" value="TreeGrafter"/>
</dbReference>
<evidence type="ECO:0000256" key="1">
    <source>
        <dbReference type="ARBA" id="ARBA00010982"/>
    </source>
</evidence>
<proteinExistence type="inferred from homology"/>
<dbReference type="InterPro" id="IPR020610">
    <property type="entry name" value="Thiolase_AS"/>
</dbReference>